<evidence type="ECO:0000313" key="7">
    <source>
        <dbReference type="EMBL" id="KNC83321.1"/>
    </source>
</evidence>
<comment type="similarity">
    <text evidence="2">Belongs to the TMEM234 family.</text>
</comment>
<dbReference type="OrthoDB" id="43458at2759"/>
<sequence length="132" mass="14495">MLDAETARVGCWLFLVSLCWGGTNPLLKSGCQGLDSVKVQGPWWKQFFAEVLYIFGQKEYWIPFVINQLGGLLFFYSLSHVELSLAVPLTNSLTFVWTALVESIFFGGKAPNQATVAGTGLVVLGVLCCINK</sequence>
<keyword evidence="4" id="KW-1133">Transmembrane helix</keyword>
<dbReference type="InterPro" id="IPR018908">
    <property type="entry name" value="TMEM234"/>
</dbReference>
<feature type="signal peptide" evidence="6">
    <location>
        <begin position="1"/>
        <end position="21"/>
    </location>
</feature>
<accession>A0A0L0G3A6</accession>
<evidence type="ECO:0000256" key="3">
    <source>
        <dbReference type="ARBA" id="ARBA00022692"/>
    </source>
</evidence>
<dbReference type="SUPFAM" id="SSF103481">
    <property type="entry name" value="Multidrug resistance efflux transporter EmrE"/>
    <property type="match status" value="1"/>
</dbReference>
<feature type="chain" id="PRO_5005539002" description="EamA domain-containing protein" evidence="6">
    <location>
        <begin position="22"/>
        <end position="132"/>
    </location>
</feature>
<keyword evidence="5" id="KW-0472">Membrane</keyword>
<evidence type="ECO:0000256" key="1">
    <source>
        <dbReference type="ARBA" id="ARBA00004141"/>
    </source>
</evidence>
<proteinExistence type="inferred from homology"/>
<dbReference type="RefSeq" id="XP_014157223.1">
    <property type="nucleotide sequence ID" value="XM_014301748.1"/>
</dbReference>
<evidence type="ECO:0000256" key="2">
    <source>
        <dbReference type="ARBA" id="ARBA00005977"/>
    </source>
</evidence>
<dbReference type="AlphaFoldDB" id="A0A0L0G3A6"/>
<evidence type="ECO:0008006" key="9">
    <source>
        <dbReference type="Google" id="ProtNLM"/>
    </source>
</evidence>
<dbReference type="GO" id="GO:0016020">
    <property type="term" value="C:membrane"/>
    <property type="evidence" value="ECO:0007669"/>
    <property type="project" value="UniProtKB-SubCell"/>
</dbReference>
<dbReference type="PANTHER" id="PTHR28668:SF1">
    <property type="entry name" value="TRANSMEMBRANE PROTEIN 234"/>
    <property type="match status" value="1"/>
</dbReference>
<dbReference type="EMBL" id="KQ241843">
    <property type="protein sequence ID" value="KNC83321.1"/>
    <property type="molecule type" value="Genomic_DNA"/>
</dbReference>
<name>A0A0L0G3A6_9EUKA</name>
<dbReference type="InterPro" id="IPR037185">
    <property type="entry name" value="EmrE-like"/>
</dbReference>
<dbReference type="GeneID" id="25904921"/>
<dbReference type="Proteomes" id="UP000054560">
    <property type="component" value="Unassembled WGS sequence"/>
</dbReference>
<comment type="subcellular location">
    <subcellularLocation>
        <location evidence="1">Membrane</location>
        <topology evidence="1">Multi-pass membrane protein</topology>
    </subcellularLocation>
</comment>
<evidence type="ECO:0000313" key="8">
    <source>
        <dbReference type="Proteomes" id="UP000054560"/>
    </source>
</evidence>
<reference evidence="7 8" key="1">
    <citation type="submission" date="2011-02" db="EMBL/GenBank/DDBJ databases">
        <title>The Genome Sequence of Sphaeroforma arctica JP610.</title>
        <authorList>
            <consortium name="The Broad Institute Genome Sequencing Platform"/>
            <person name="Russ C."/>
            <person name="Cuomo C."/>
            <person name="Young S.K."/>
            <person name="Zeng Q."/>
            <person name="Gargeya S."/>
            <person name="Alvarado L."/>
            <person name="Berlin A."/>
            <person name="Chapman S.B."/>
            <person name="Chen Z."/>
            <person name="Freedman E."/>
            <person name="Gellesch M."/>
            <person name="Goldberg J."/>
            <person name="Griggs A."/>
            <person name="Gujja S."/>
            <person name="Heilman E."/>
            <person name="Heiman D."/>
            <person name="Howarth C."/>
            <person name="Mehta T."/>
            <person name="Neiman D."/>
            <person name="Pearson M."/>
            <person name="Roberts A."/>
            <person name="Saif S."/>
            <person name="Shea T."/>
            <person name="Shenoy N."/>
            <person name="Sisk P."/>
            <person name="Stolte C."/>
            <person name="Sykes S."/>
            <person name="White J."/>
            <person name="Yandava C."/>
            <person name="Burger G."/>
            <person name="Gray M.W."/>
            <person name="Holland P.W.H."/>
            <person name="King N."/>
            <person name="Lang F.B.F."/>
            <person name="Roger A.J."/>
            <person name="Ruiz-Trillo I."/>
            <person name="Haas B."/>
            <person name="Nusbaum C."/>
            <person name="Birren B."/>
        </authorList>
    </citation>
    <scope>NUCLEOTIDE SEQUENCE [LARGE SCALE GENOMIC DNA]</scope>
    <source>
        <strain evidence="7 8">JP610</strain>
    </source>
</reference>
<protein>
    <recommendedName>
        <fullName evidence="9">EamA domain-containing protein</fullName>
    </recommendedName>
</protein>
<evidence type="ECO:0000256" key="5">
    <source>
        <dbReference type="ARBA" id="ARBA00023136"/>
    </source>
</evidence>
<keyword evidence="3" id="KW-0812">Transmembrane</keyword>
<keyword evidence="8" id="KW-1185">Reference proteome</keyword>
<dbReference type="Gene3D" id="1.10.3730.20">
    <property type="match status" value="1"/>
</dbReference>
<keyword evidence="6" id="KW-0732">Signal</keyword>
<evidence type="ECO:0000256" key="4">
    <source>
        <dbReference type="ARBA" id="ARBA00022989"/>
    </source>
</evidence>
<dbReference type="Pfam" id="PF10639">
    <property type="entry name" value="TMEM234"/>
    <property type="match status" value="1"/>
</dbReference>
<organism evidence="7 8">
    <name type="scientific">Sphaeroforma arctica JP610</name>
    <dbReference type="NCBI Taxonomy" id="667725"/>
    <lineage>
        <taxon>Eukaryota</taxon>
        <taxon>Ichthyosporea</taxon>
        <taxon>Ichthyophonida</taxon>
        <taxon>Sphaeroforma</taxon>
    </lineage>
</organism>
<gene>
    <name evidence="7" type="ORF">SARC_04417</name>
</gene>
<evidence type="ECO:0000256" key="6">
    <source>
        <dbReference type="SAM" id="SignalP"/>
    </source>
</evidence>
<dbReference type="eggNOG" id="KOG4831">
    <property type="taxonomic scope" value="Eukaryota"/>
</dbReference>
<dbReference type="PANTHER" id="PTHR28668">
    <property type="entry name" value="TRANSMEMBRANE PROTEIN 234"/>
    <property type="match status" value="1"/>
</dbReference>